<evidence type="ECO:0000256" key="3">
    <source>
        <dbReference type="ARBA" id="ARBA00023043"/>
    </source>
</evidence>
<dbReference type="InterPro" id="IPR011990">
    <property type="entry name" value="TPR-like_helical_dom_sf"/>
</dbReference>
<dbReference type="GO" id="GO:0000724">
    <property type="term" value="P:double-strand break repair via homologous recombination"/>
    <property type="evidence" value="ECO:0007669"/>
    <property type="project" value="TreeGrafter"/>
</dbReference>
<keyword evidence="3" id="KW-0040">ANK repeat</keyword>
<keyword evidence="4" id="KW-0539">Nucleus</keyword>
<evidence type="ECO:0000256" key="4">
    <source>
        <dbReference type="ARBA" id="ARBA00023242"/>
    </source>
</evidence>
<dbReference type="STRING" id="461836.A0A0L0DE02"/>
<dbReference type="InterPro" id="IPR001611">
    <property type="entry name" value="Leu-rich_rpt"/>
</dbReference>
<sequence>MAAPDNGANLSLEDQNKANLSNILQHLRNARREGNVADQVANCGFAGRHHLRRNKPREALPYFVEQLRLAASPLDTAWAHRAIGSTYAALGDFDKAYASHESDAAAAAGLEPVFDDPGTGEPSCRELEEFRAAVAMGKSAQAQYDAAETAAETRAASARALAAFEAALTLARSLPAPATIPAAEKAKHMIRVLVDLANAYAEAGRYDAGIAAAAEAVELFTSLPRRVDDGGEYCSLGSITYSAFGYVNRELRPEQAIVAYQKARDLASTVVFTPQGKRKKAEGALAIADIHASMGQCYMVLRDYASAGRAFNEERNAAERVYRKDLGHPRVTVARDNYAAVQTARDYTEALPNLKERAAASGAIADILVYLSHLLFLGMHADARDAAAPLAEQYMAALPGPLAHVSHASGAELLDLYAAALSKLGLHNEVVRVRKAELTAARALDSSDRAVALALCNLGVAYDDAGASVELTEDTHVQALNLALQAGDLELADMVFNNLEEFYFAANPNHPRLDSLLARHKQALGLGVLSQPVPALDELCPPRDLTPPPPPQVEAPRPKRRRPPRRGQITTGGHTNVNGVIAELADSESSSGEERPAKRARTPQHIAPPAGHLPRGRQSPKTRIRISTFSPSYDYPIHHAYSDDDGDVANSDVGNGGDDEHRVEPTVGGQSSPAGPRPPPPLRVKIQFPGPNHTLLLAFDSQSPVSIREAMELAATRYRAIHGRLPIISALFFETAQLWPDDELRHVVQIEPPPLLSARVASYTDVPLTEVYMGGSSEVRARLHECDNAGGARLDLSNLNLADAQVSSMLPLLARRDSLTALDLSGNILGDVTMTRLAPVVTTLPRLSALSISSNVLGAKGLSVLCKALMAADGPPLAALDVSHNAAAVRDRPTVMSQMVRSLGFALGASGQLSASLTSLDLSNLSLTPDFWSELAEPLARLPALVSLAAGFNVLGLGNALQTLLAAAAGTDSGLAALNTLRLPGLAPSFTPPFGRSATDADERAFEELGSGLELPHTLHTLDLASNRLDGRGLAALAPLLQRAESVTALDISGNELCSLPDLLARLPPNLIRLDVRDNPLVAGSDEVVHRTMLGMVLSSKAYPQTIVVDAGCELVTATQQALPQAERSRIVVAEL</sequence>
<gene>
    <name evidence="6" type="ORF">AMSG_00685</name>
</gene>
<feature type="compositionally biased region" description="Pro residues" evidence="5">
    <location>
        <begin position="544"/>
        <end position="553"/>
    </location>
</feature>
<comment type="subcellular location">
    <subcellularLocation>
        <location evidence="1">Nucleus</location>
    </subcellularLocation>
</comment>
<protein>
    <submittedName>
        <fullName evidence="6">Uncharacterized protein</fullName>
    </submittedName>
</protein>
<feature type="region of interest" description="Disordered" evidence="5">
    <location>
        <begin position="537"/>
        <end position="622"/>
    </location>
</feature>
<dbReference type="Pfam" id="PF13516">
    <property type="entry name" value="LRR_6"/>
    <property type="match status" value="1"/>
</dbReference>
<keyword evidence="7" id="KW-1185">Reference proteome</keyword>
<dbReference type="SUPFAM" id="SSF48452">
    <property type="entry name" value="TPR-like"/>
    <property type="match status" value="1"/>
</dbReference>
<evidence type="ECO:0000256" key="2">
    <source>
        <dbReference type="ARBA" id="ARBA00022737"/>
    </source>
</evidence>
<feature type="region of interest" description="Disordered" evidence="5">
    <location>
        <begin position="634"/>
        <end position="679"/>
    </location>
</feature>
<dbReference type="InterPro" id="IPR052311">
    <property type="entry name" value="MMS22L-TONSL_complex_comp"/>
</dbReference>
<dbReference type="AlphaFoldDB" id="A0A0L0DE02"/>
<dbReference type="PANTHER" id="PTHR46358">
    <property type="entry name" value="TONSOKU-LIKE PROTEIN"/>
    <property type="match status" value="1"/>
</dbReference>
<dbReference type="GeneID" id="25560478"/>
<dbReference type="OrthoDB" id="120976at2759"/>
<evidence type="ECO:0000256" key="1">
    <source>
        <dbReference type="ARBA" id="ARBA00004123"/>
    </source>
</evidence>
<evidence type="ECO:0000313" key="7">
    <source>
        <dbReference type="Proteomes" id="UP000054408"/>
    </source>
</evidence>
<organism evidence="6 7">
    <name type="scientific">Thecamonas trahens ATCC 50062</name>
    <dbReference type="NCBI Taxonomy" id="461836"/>
    <lineage>
        <taxon>Eukaryota</taxon>
        <taxon>Apusozoa</taxon>
        <taxon>Apusomonadida</taxon>
        <taxon>Apusomonadidae</taxon>
        <taxon>Thecamonas</taxon>
    </lineage>
</organism>
<dbReference type="SMART" id="SM00368">
    <property type="entry name" value="LRR_RI"/>
    <property type="match status" value="3"/>
</dbReference>
<accession>A0A0L0DE02</accession>
<name>A0A0L0DE02_THETB</name>
<evidence type="ECO:0000313" key="6">
    <source>
        <dbReference type="EMBL" id="KNC50524.1"/>
    </source>
</evidence>
<reference evidence="6 7" key="1">
    <citation type="submission" date="2010-05" db="EMBL/GenBank/DDBJ databases">
        <title>The Genome Sequence of Thecamonas trahens ATCC 50062.</title>
        <authorList>
            <consortium name="The Broad Institute Genome Sequencing Platform"/>
            <person name="Russ C."/>
            <person name="Cuomo C."/>
            <person name="Shea T."/>
            <person name="Young S.K."/>
            <person name="Zeng Q."/>
            <person name="Koehrsen M."/>
            <person name="Haas B."/>
            <person name="Borodovsky M."/>
            <person name="Guigo R."/>
            <person name="Alvarado L."/>
            <person name="Berlin A."/>
            <person name="Bochicchio J."/>
            <person name="Borenstein D."/>
            <person name="Chapman S."/>
            <person name="Chen Z."/>
            <person name="Freedman E."/>
            <person name="Gellesch M."/>
            <person name="Goldberg J."/>
            <person name="Griggs A."/>
            <person name="Gujja S."/>
            <person name="Heilman E."/>
            <person name="Heiman D."/>
            <person name="Hepburn T."/>
            <person name="Howarth C."/>
            <person name="Jen D."/>
            <person name="Larson L."/>
            <person name="Mehta T."/>
            <person name="Park D."/>
            <person name="Pearson M."/>
            <person name="Roberts A."/>
            <person name="Saif S."/>
            <person name="Shenoy N."/>
            <person name="Sisk P."/>
            <person name="Stolte C."/>
            <person name="Sykes S."/>
            <person name="Thomson T."/>
            <person name="Walk T."/>
            <person name="White J."/>
            <person name="Yandava C."/>
            <person name="Burger G."/>
            <person name="Gray M.W."/>
            <person name="Holland P.W.H."/>
            <person name="King N."/>
            <person name="Lang F.B.F."/>
            <person name="Roger A.J."/>
            <person name="Ruiz-Trillo I."/>
            <person name="Lander E."/>
            <person name="Nusbaum C."/>
        </authorList>
    </citation>
    <scope>NUCLEOTIDE SEQUENCE [LARGE SCALE GENOMIC DNA]</scope>
    <source>
        <strain evidence="6 7">ATCC 50062</strain>
    </source>
</reference>
<feature type="compositionally biased region" description="Polar residues" evidence="5">
    <location>
        <begin position="568"/>
        <end position="578"/>
    </location>
</feature>
<dbReference type="InterPro" id="IPR032675">
    <property type="entry name" value="LRR_dom_sf"/>
</dbReference>
<proteinExistence type="predicted"/>
<dbReference type="GO" id="GO:0043596">
    <property type="term" value="C:nuclear replication fork"/>
    <property type="evidence" value="ECO:0007669"/>
    <property type="project" value="TreeGrafter"/>
</dbReference>
<dbReference type="GO" id="GO:0031297">
    <property type="term" value="P:replication fork processing"/>
    <property type="evidence" value="ECO:0007669"/>
    <property type="project" value="TreeGrafter"/>
</dbReference>
<dbReference type="SUPFAM" id="SSF52047">
    <property type="entry name" value="RNI-like"/>
    <property type="match status" value="1"/>
</dbReference>
<dbReference type="RefSeq" id="XP_013762416.1">
    <property type="nucleotide sequence ID" value="XM_013906962.1"/>
</dbReference>
<keyword evidence="2" id="KW-0677">Repeat</keyword>
<evidence type="ECO:0000256" key="5">
    <source>
        <dbReference type="SAM" id="MobiDB-lite"/>
    </source>
</evidence>
<dbReference type="EMBL" id="GL349435">
    <property type="protein sequence ID" value="KNC50524.1"/>
    <property type="molecule type" value="Genomic_DNA"/>
</dbReference>
<dbReference type="Gene3D" id="1.25.40.10">
    <property type="entry name" value="Tetratricopeptide repeat domain"/>
    <property type="match status" value="2"/>
</dbReference>
<dbReference type="PANTHER" id="PTHR46358:SF1">
    <property type="entry name" value="TONSOKU-LIKE PROTEIN"/>
    <property type="match status" value="1"/>
</dbReference>
<dbReference type="Gene3D" id="3.80.10.10">
    <property type="entry name" value="Ribonuclease Inhibitor"/>
    <property type="match status" value="2"/>
</dbReference>
<dbReference type="Proteomes" id="UP000054408">
    <property type="component" value="Unassembled WGS sequence"/>
</dbReference>